<organism evidence="5 6">
    <name type="scientific">Trujillonella endophytica</name>
    <dbReference type="NCBI Taxonomy" id="673521"/>
    <lineage>
        <taxon>Bacteria</taxon>
        <taxon>Bacillati</taxon>
        <taxon>Actinomycetota</taxon>
        <taxon>Actinomycetes</taxon>
        <taxon>Geodermatophilales</taxon>
        <taxon>Geodermatophilaceae</taxon>
        <taxon>Trujillonella</taxon>
    </lineage>
</organism>
<gene>
    <name evidence="5" type="ORF">SAMN05660991_00568</name>
</gene>
<dbReference type="Gene3D" id="3.30.300.30">
    <property type="match status" value="1"/>
</dbReference>
<dbReference type="Proteomes" id="UP000198960">
    <property type="component" value="Unassembled WGS sequence"/>
</dbReference>
<dbReference type="InterPro" id="IPR000873">
    <property type="entry name" value="AMP-dep_synth/lig_dom"/>
</dbReference>
<dbReference type="InterPro" id="IPR045851">
    <property type="entry name" value="AMP-bd_C_sf"/>
</dbReference>
<proteinExistence type="inferred from homology"/>
<protein>
    <submittedName>
        <fullName evidence="5">Acyl-CoA synthetase (AMP-forming)/AMP-acid ligase II</fullName>
    </submittedName>
</protein>
<name>A0A1H8Q5G7_9ACTN</name>
<dbReference type="GO" id="GO:0006631">
    <property type="term" value="P:fatty acid metabolic process"/>
    <property type="evidence" value="ECO:0007669"/>
    <property type="project" value="TreeGrafter"/>
</dbReference>
<dbReference type="AlphaFoldDB" id="A0A1H8Q5G7"/>
<dbReference type="STRING" id="673521.SAMN05660991_00568"/>
<dbReference type="RefSeq" id="WP_170860928.1">
    <property type="nucleotide sequence ID" value="NZ_FOEE01000001.1"/>
</dbReference>
<keyword evidence="2 5" id="KW-0436">Ligase</keyword>
<dbReference type="Pfam" id="PF00501">
    <property type="entry name" value="AMP-binding"/>
    <property type="match status" value="1"/>
</dbReference>
<dbReference type="Pfam" id="PF13193">
    <property type="entry name" value="AMP-binding_C"/>
    <property type="match status" value="1"/>
</dbReference>
<evidence type="ECO:0000259" key="4">
    <source>
        <dbReference type="Pfam" id="PF13193"/>
    </source>
</evidence>
<evidence type="ECO:0000256" key="2">
    <source>
        <dbReference type="ARBA" id="ARBA00022598"/>
    </source>
</evidence>
<comment type="similarity">
    <text evidence="1">Belongs to the ATP-dependent AMP-binding enzyme family.</text>
</comment>
<dbReference type="InterPro" id="IPR025110">
    <property type="entry name" value="AMP-bd_C"/>
</dbReference>
<dbReference type="InterPro" id="IPR020845">
    <property type="entry name" value="AMP-binding_CS"/>
</dbReference>
<feature type="domain" description="AMP-binding enzyme C-terminal" evidence="4">
    <location>
        <begin position="418"/>
        <end position="495"/>
    </location>
</feature>
<dbReference type="PROSITE" id="PS00455">
    <property type="entry name" value="AMP_BINDING"/>
    <property type="match status" value="1"/>
</dbReference>
<accession>A0A1H8Q5G7</accession>
<feature type="domain" description="AMP-dependent synthetase/ligase" evidence="3">
    <location>
        <begin position="33"/>
        <end position="369"/>
    </location>
</feature>
<dbReference type="GO" id="GO:0031956">
    <property type="term" value="F:medium-chain fatty acid-CoA ligase activity"/>
    <property type="evidence" value="ECO:0007669"/>
    <property type="project" value="TreeGrafter"/>
</dbReference>
<dbReference type="InterPro" id="IPR042099">
    <property type="entry name" value="ANL_N_sf"/>
</dbReference>
<dbReference type="PANTHER" id="PTHR43201">
    <property type="entry name" value="ACYL-COA SYNTHETASE"/>
    <property type="match status" value="1"/>
</dbReference>
<keyword evidence="6" id="KW-1185">Reference proteome</keyword>
<evidence type="ECO:0000256" key="1">
    <source>
        <dbReference type="ARBA" id="ARBA00006432"/>
    </source>
</evidence>
<dbReference type="SUPFAM" id="SSF56801">
    <property type="entry name" value="Acetyl-CoA synthetase-like"/>
    <property type="match status" value="1"/>
</dbReference>
<evidence type="ECO:0000313" key="5">
    <source>
        <dbReference type="EMBL" id="SEO49154.1"/>
    </source>
</evidence>
<reference evidence="6" key="1">
    <citation type="submission" date="2016-10" db="EMBL/GenBank/DDBJ databases">
        <authorList>
            <person name="Varghese N."/>
            <person name="Submissions S."/>
        </authorList>
    </citation>
    <scope>NUCLEOTIDE SEQUENCE [LARGE SCALE GENOMIC DNA]</scope>
    <source>
        <strain evidence="6">DSM 45413</strain>
    </source>
</reference>
<sequence>MQIAGVEPIPEDVRRGYVAAGLWGGVGLRDGVEAVAARTPDRVAVADGTTTWTYRELAAAVDRAVGCLRGHGCGPGTAVLVIAPLIAPAVAVYHAVLRCGGVAVMLDRRSGRADVVNAVEAAGVELIVTTAELATSLQVADLDVPTVSFDHVMECATPSEGWTERDPSLPAAIVFTSGTTSRPKAVVHSLDTLRAGARNMADIVEMTDADVAFLSTPLASITGLLQTHLTTERGAGLLLEDRFDAARSLARLRAEGATVLGGAPVIIEELFRQAQAEDLHELPLRTMALGGAMIPREILEVALDRYGIRPVRVYGSSEVPVSTGTLPSDEGEGRYADDGACAEGTEVRILGDQPGELLLRGPMRMLGYLDEGDNAEAFTDGGWYRTGDLGRFEDGRLTVTGRLKEIVSRKGLKISLTEIDDVARRLPGAEEVAAFGVPDAETGERLALAVVARDVAAVDFDSVTAWLLDAGLAKWKLPEQVVVWEQPLPRTESGKVQRRMLAADGAGSRTFLAPRLR</sequence>
<dbReference type="PANTHER" id="PTHR43201:SF5">
    <property type="entry name" value="MEDIUM-CHAIN ACYL-COA LIGASE ACSF2, MITOCHONDRIAL"/>
    <property type="match status" value="1"/>
</dbReference>
<evidence type="ECO:0000313" key="6">
    <source>
        <dbReference type="Proteomes" id="UP000198960"/>
    </source>
</evidence>
<evidence type="ECO:0000259" key="3">
    <source>
        <dbReference type="Pfam" id="PF00501"/>
    </source>
</evidence>
<dbReference type="EMBL" id="FOEE01000001">
    <property type="protein sequence ID" value="SEO49154.1"/>
    <property type="molecule type" value="Genomic_DNA"/>
</dbReference>
<dbReference type="Gene3D" id="3.40.50.12780">
    <property type="entry name" value="N-terminal domain of ligase-like"/>
    <property type="match status" value="1"/>
</dbReference>